<reference evidence="4 5" key="1">
    <citation type="submission" date="2018-11" db="EMBL/GenBank/DDBJ databases">
        <title>Genome sequence of Apiotrichum porosum DSM 27194.</title>
        <authorList>
            <person name="Aliyu H."/>
            <person name="Gorte O."/>
            <person name="Ochsenreither K."/>
        </authorList>
    </citation>
    <scope>NUCLEOTIDE SEQUENCE [LARGE SCALE GENOMIC DNA]</scope>
    <source>
        <strain evidence="4 5">DSM 27194</strain>
    </source>
</reference>
<dbReference type="InterPro" id="IPR002054">
    <property type="entry name" value="DNA-dir_DNA_pol_X"/>
</dbReference>
<dbReference type="Gene3D" id="3.30.460.10">
    <property type="entry name" value="Beta Polymerase, domain 2"/>
    <property type="match status" value="1"/>
</dbReference>
<evidence type="ECO:0000313" key="5">
    <source>
        <dbReference type="Proteomes" id="UP000279236"/>
    </source>
</evidence>
<dbReference type="InterPro" id="IPR029398">
    <property type="entry name" value="PolB_thumb"/>
</dbReference>
<dbReference type="GO" id="GO:0006303">
    <property type="term" value="P:double-strand break repair via nonhomologous end joining"/>
    <property type="evidence" value="ECO:0007669"/>
    <property type="project" value="TreeGrafter"/>
</dbReference>
<evidence type="ECO:0000259" key="3">
    <source>
        <dbReference type="SMART" id="SM00483"/>
    </source>
</evidence>
<evidence type="ECO:0000256" key="1">
    <source>
        <dbReference type="ARBA" id="ARBA00022679"/>
    </source>
</evidence>
<dbReference type="GeneID" id="39593598"/>
<dbReference type="OrthoDB" id="205514at2759"/>
<dbReference type="PANTHER" id="PTHR11276">
    <property type="entry name" value="DNA POLYMERASE TYPE-X FAMILY MEMBER"/>
    <property type="match status" value="1"/>
</dbReference>
<name>A0A427XNI5_9TREE</name>
<dbReference type="SUPFAM" id="SSF81301">
    <property type="entry name" value="Nucleotidyltransferase"/>
    <property type="match status" value="1"/>
</dbReference>
<dbReference type="GO" id="GO:0005634">
    <property type="term" value="C:nucleus"/>
    <property type="evidence" value="ECO:0007669"/>
    <property type="project" value="TreeGrafter"/>
</dbReference>
<sequence>MLTHTLKLSARAAVKHHAATRLPPPSQIHSIIATTTRRPTGAAAFSTSIPTNSARQKPFEDLRKAWGIDYDTVTLPTKLLLDALRDKAAVLEFGPNKARGNDFTQARRALAQLVPFGPVTTPTLSIAQVETVLPAENGRAWSLIRELVDTGRVGELERLSALMRAAASFLRIHNIGEKRAWEIAVAGARTFEDVINADKLGSVTITEAMKLSIEHMDDLELMIPRAEIDLHRAKIKHALGDEYGFEITGSYRRGQAVSSDIDLVVWHDSFKNARDHSGRLLDKVTAVLEAAEVLDPAKLFMGHTSTVKHRTGGMLTPPPVKHKTAPSVDPRKVIALTRLDASSPYRQIDIRLWPTDSLAYMLLGNTADDFLNKILRSRAKEEGLILNEYGMGQRQPSSSWFVDGTAIPASAEEDIFCRLAVPYLQPTECSYAVYSRILPRKYLWL</sequence>
<accession>A0A427XNI5</accession>
<dbReference type="Pfam" id="PF14791">
    <property type="entry name" value="DNA_pol_B_thumb"/>
    <property type="match status" value="1"/>
</dbReference>
<keyword evidence="5" id="KW-1185">Reference proteome</keyword>
<dbReference type="Proteomes" id="UP000279236">
    <property type="component" value="Unassembled WGS sequence"/>
</dbReference>
<dbReference type="EMBL" id="RSCE01000008">
    <property type="protein sequence ID" value="RSH80475.1"/>
    <property type="molecule type" value="Genomic_DNA"/>
</dbReference>
<dbReference type="AlphaFoldDB" id="A0A427XNI5"/>
<proteinExistence type="predicted"/>
<dbReference type="GO" id="GO:0003887">
    <property type="term" value="F:DNA-directed DNA polymerase activity"/>
    <property type="evidence" value="ECO:0007669"/>
    <property type="project" value="InterPro"/>
</dbReference>
<gene>
    <name evidence="4" type="ORF">EHS24_009055</name>
</gene>
<comment type="caution">
    <text evidence="4">The sequence shown here is derived from an EMBL/GenBank/DDBJ whole genome shotgun (WGS) entry which is preliminary data.</text>
</comment>
<dbReference type="PRINTS" id="PR00869">
    <property type="entry name" value="DNAPOLX"/>
</dbReference>
<dbReference type="InterPro" id="IPR037160">
    <property type="entry name" value="DNA_Pol_thumb_sf"/>
</dbReference>
<feature type="domain" description="DNA-directed DNA polymerase X" evidence="3">
    <location>
        <begin position="74"/>
        <end position="430"/>
    </location>
</feature>
<dbReference type="GO" id="GO:0006284">
    <property type="term" value="P:base-excision repair"/>
    <property type="evidence" value="ECO:0007669"/>
    <property type="project" value="TreeGrafter"/>
</dbReference>
<dbReference type="InterPro" id="IPR022312">
    <property type="entry name" value="DNA_pol_X"/>
</dbReference>
<dbReference type="InterPro" id="IPR028207">
    <property type="entry name" value="DNA_pol_B_palm_palm"/>
</dbReference>
<dbReference type="SMART" id="SM00483">
    <property type="entry name" value="POLXc"/>
    <property type="match status" value="1"/>
</dbReference>
<dbReference type="GO" id="GO:0003677">
    <property type="term" value="F:DNA binding"/>
    <property type="evidence" value="ECO:0007669"/>
    <property type="project" value="InterPro"/>
</dbReference>
<keyword evidence="1" id="KW-0808">Transferase</keyword>
<dbReference type="Gene3D" id="3.30.210.10">
    <property type="entry name" value="DNA polymerase, thumb domain"/>
    <property type="match status" value="1"/>
</dbReference>
<dbReference type="STRING" id="105984.A0A427XNI5"/>
<dbReference type="PANTHER" id="PTHR11276:SF42">
    <property type="entry name" value="DNA POLYMERASE BETA"/>
    <property type="match status" value="1"/>
</dbReference>
<dbReference type="Gene3D" id="1.10.150.20">
    <property type="entry name" value="5' to 3' exonuclease, C-terminal subdomain"/>
    <property type="match status" value="1"/>
</dbReference>
<dbReference type="InterPro" id="IPR043519">
    <property type="entry name" value="NT_sf"/>
</dbReference>
<evidence type="ECO:0000313" key="4">
    <source>
        <dbReference type="EMBL" id="RSH80475.1"/>
    </source>
</evidence>
<dbReference type="SUPFAM" id="SSF81585">
    <property type="entry name" value="PsbU/PolX domain-like"/>
    <property type="match status" value="1"/>
</dbReference>
<protein>
    <recommendedName>
        <fullName evidence="3">DNA-directed DNA polymerase X domain-containing protein</fullName>
    </recommendedName>
</protein>
<dbReference type="RefSeq" id="XP_028475422.1">
    <property type="nucleotide sequence ID" value="XM_028624350.1"/>
</dbReference>
<organism evidence="4 5">
    <name type="scientific">Apiotrichum porosum</name>
    <dbReference type="NCBI Taxonomy" id="105984"/>
    <lineage>
        <taxon>Eukaryota</taxon>
        <taxon>Fungi</taxon>
        <taxon>Dikarya</taxon>
        <taxon>Basidiomycota</taxon>
        <taxon>Agaricomycotina</taxon>
        <taxon>Tremellomycetes</taxon>
        <taxon>Trichosporonales</taxon>
        <taxon>Trichosporonaceae</taxon>
        <taxon>Apiotrichum</taxon>
    </lineage>
</organism>
<evidence type="ECO:0000256" key="2">
    <source>
        <dbReference type="ARBA" id="ARBA00022695"/>
    </source>
</evidence>
<keyword evidence="2" id="KW-0548">Nucleotidyltransferase</keyword>
<dbReference type="Pfam" id="PF14792">
    <property type="entry name" value="DNA_pol_B_palm"/>
    <property type="match status" value="1"/>
</dbReference>